<dbReference type="SUPFAM" id="SSF56935">
    <property type="entry name" value="Porins"/>
    <property type="match status" value="1"/>
</dbReference>
<keyword evidence="6 14" id="KW-0732">Signal</keyword>
<keyword evidence="5 12" id="KW-0812">Transmembrane</keyword>
<evidence type="ECO:0000256" key="12">
    <source>
        <dbReference type="PROSITE-ProRule" id="PRU01360"/>
    </source>
</evidence>
<reference evidence="17 18" key="1">
    <citation type="submission" date="2016-10" db="EMBL/GenBank/DDBJ databases">
        <authorList>
            <person name="de Groot N.N."/>
        </authorList>
    </citation>
    <scope>NUCLEOTIDE SEQUENCE [LARGE SCALE GENOMIC DNA]</scope>
    <source>
        <strain evidence="17 18">DSM 22489</strain>
    </source>
</reference>
<keyword evidence="10 12" id="KW-0472">Membrane</keyword>
<dbReference type="InterPro" id="IPR039426">
    <property type="entry name" value="TonB-dep_rcpt-like"/>
</dbReference>
<dbReference type="Gene3D" id="2.60.40.1120">
    <property type="entry name" value="Carboxypeptidase-like, regulatory domain"/>
    <property type="match status" value="1"/>
</dbReference>
<dbReference type="Pfam" id="PF00593">
    <property type="entry name" value="TonB_dep_Rec_b-barrel"/>
    <property type="match status" value="1"/>
</dbReference>
<dbReference type="RefSeq" id="WP_235011603.1">
    <property type="nucleotide sequence ID" value="NZ_FNVA01000005.1"/>
</dbReference>
<feature type="domain" description="TonB-dependent receptor-like beta-barrel" evidence="15">
    <location>
        <begin position="385"/>
        <end position="841"/>
    </location>
</feature>
<evidence type="ECO:0000256" key="7">
    <source>
        <dbReference type="ARBA" id="ARBA00023004"/>
    </source>
</evidence>
<gene>
    <name evidence="17" type="ORF">SAMN05421819_2869</name>
</gene>
<dbReference type="InterPro" id="IPR037066">
    <property type="entry name" value="Plug_dom_sf"/>
</dbReference>
<dbReference type="PROSITE" id="PS52016">
    <property type="entry name" value="TONB_DEPENDENT_REC_3"/>
    <property type="match status" value="1"/>
</dbReference>
<evidence type="ECO:0000256" key="8">
    <source>
        <dbReference type="ARBA" id="ARBA00023065"/>
    </source>
</evidence>
<evidence type="ECO:0000256" key="11">
    <source>
        <dbReference type="ARBA" id="ARBA00023237"/>
    </source>
</evidence>
<dbReference type="InterPro" id="IPR000531">
    <property type="entry name" value="Beta-barrel_TonB"/>
</dbReference>
<keyword evidence="9 13" id="KW-0798">TonB box</keyword>
<dbReference type="PANTHER" id="PTHR32552:SF68">
    <property type="entry name" value="FERRICHROME OUTER MEMBRANE TRANSPORTER_PHAGE RECEPTOR"/>
    <property type="match status" value="1"/>
</dbReference>
<evidence type="ECO:0000259" key="15">
    <source>
        <dbReference type="Pfam" id="PF00593"/>
    </source>
</evidence>
<keyword evidence="8" id="KW-0406">Ion transport</keyword>
<accession>A0A1H6A2F1</accession>
<comment type="similarity">
    <text evidence="12 13">Belongs to the TonB-dependent receptor family.</text>
</comment>
<name>A0A1H6A2F1_9BACT</name>
<evidence type="ECO:0000256" key="13">
    <source>
        <dbReference type="RuleBase" id="RU003357"/>
    </source>
</evidence>
<evidence type="ECO:0000256" key="1">
    <source>
        <dbReference type="ARBA" id="ARBA00004571"/>
    </source>
</evidence>
<keyword evidence="11 12" id="KW-0998">Cell outer membrane</keyword>
<evidence type="ECO:0000313" key="18">
    <source>
        <dbReference type="Proteomes" id="UP000236728"/>
    </source>
</evidence>
<dbReference type="Gene3D" id="2.170.130.10">
    <property type="entry name" value="TonB-dependent receptor, plug domain"/>
    <property type="match status" value="1"/>
</dbReference>
<keyword evidence="3 12" id="KW-1134">Transmembrane beta strand</keyword>
<keyword evidence="18" id="KW-1185">Reference proteome</keyword>
<comment type="subcellular location">
    <subcellularLocation>
        <location evidence="1 12">Cell outer membrane</location>
        <topology evidence="1 12">Multi-pass membrane protein</topology>
    </subcellularLocation>
</comment>
<protein>
    <submittedName>
        <fullName evidence="17">Iron complex outermembrane recepter protein</fullName>
    </submittedName>
</protein>
<dbReference type="PANTHER" id="PTHR32552">
    <property type="entry name" value="FERRICHROME IRON RECEPTOR-RELATED"/>
    <property type="match status" value="1"/>
</dbReference>
<sequence>MMIVREHSEDLRRIVRRVNQSLAGFALLAVSLCSASSAFAQATGIEGTITDSKGGVIPKATVTAKNERTGKTVSVTADSQGHFSFASLPDGAYDIDAISTGFGVAHQVAVHAPASLMLALPIGQATTDITVDADQTHSVAAALAPMDALLSETSARTEITGTMIKNFMSPVADYGEAVEMAPGTFTTNGNGVGLGQSKTNFRGFPDGDYDIKFDGIPWSDTNSVSHHSWAFFPSQFLGGIDFDRSPGTASTIGYAPFGGSINLLSKPFSPIENVRGSVSYGSFNTKLYDGEYDSGNFGPGHKFNLNIDVHHLGSDGYQTYNFQTRNAGDIQVQYKLSDKTTITGFSAVIWLDANTPNFNATRCQMYGAGANYTCTGTNAPFAGSGINFYLTNNADPMLYLDYQYNYYHVPTDFEYVGVHKEMAHGFILDFKPYTYNYDNSEKYSNAVPITDNAALIGTTYAPLGVKITALCSAGGCGVDKYNSYRTYGETSQLSQVSKLGIFRAGMWYAWSNTNRHQYPSDPLTNWTDQALPNFKETFVQDSYQPFAEYEFHPTSKLLITPGVKFSYYTIGTKQYADNGGKIGGLGTNNPASFIANGGSYFATLPSVAGNYRITNNWSAYAQYATGTIAPPSSTFDFTQSSTGTPVATLPKQQKTTTYQTGTVLKLKRVTLDLSYFNIHFGSGYSSFTPLNTGEPVYYPTPPSITQGVEAESNISLTHGLSLYLNASYDDAKYTGSAITYCTSSAAGCTSTTPTITTPTPSGLWVASTPSDILTEGLTYQHSGWDAGIFNKTVGTQRLDDGGFHNEATISPFTLTNLFLNYTIRGTSHFNNTKLRLSFNNIFDEHNITGDSISTKAKANTITANGTSYADPFNANISQAPAAGADAITILPGRSVMFSATFGFGPKGR</sequence>
<keyword evidence="4" id="KW-0410">Iron transport</keyword>
<dbReference type="SUPFAM" id="SSF49464">
    <property type="entry name" value="Carboxypeptidase regulatory domain-like"/>
    <property type="match status" value="1"/>
</dbReference>
<dbReference type="Gene3D" id="2.40.170.20">
    <property type="entry name" value="TonB-dependent receptor, beta-barrel domain"/>
    <property type="match status" value="1"/>
</dbReference>
<evidence type="ECO:0000256" key="6">
    <source>
        <dbReference type="ARBA" id="ARBA00022729"/>
    </source>
</evidence>
<keyword evidence="2 12" id="KW-0813">Transport</keyword>
<dbReference type="InterPro" id="IPR036942">
    <property type="entry name" value="Beta-barrel_TonB_sf"/>
</dbReference>
<dbReference type="Pfam" id="PF07715">
    <property type="entry name" value="Plug"/>
    <property type="match status" value="1"/>
</dbReference>
<evidence type="ECO:0000256" key="4">
    <source>
        <dbReference type="ARBA" id="ARBA00022496"/>
    </source>
</evidence>
<dbReference type="GO" id="GO:0009279">
    <property type="term" value="C:cell outer membrane"/>
    <property type="evidence" value="ECO:0007669"/>
    <property type="project" value="UniProtKB-SubCell"/>
</dbReference>
<dbReference type="InterPro" id="IPR008969">
    <property type="entry name" value="CarboxyPept-like_regulatory"/>
</dbReference>
<evidence type="ECO:0000256" key="2">
    <source>
        <dbReference type="ARBA" id="ARBA00022448"/>
    </source>
</evidence>
<feature type="chain" id="PRO_5009292225" evidence="14">
    <location>
        <begin position="41"/>
        <end position="908"/>
    </location>
</feature>
<evidence type="ECO:0000256" key="9">
    <source>
        <dbReference type="ARBA" id="ARBA00023077"/>
    </source>
</evidence>
<dbReference type="GO" id="GO:0015344">
    <property type="term" value="F:siderophore uptake transmembrane transporter activity"/>
    <property type="evidence" value="ECO:0007669"/>
    <property type="project" value="TreeGrafter"/>
</dbReference>
<feature type="domain" description="TonB-dependent receptor plug" evidence="16">
    <location>
        <begin position="152"/>
        <end position="250"/>
    </location>
</feature>
<evidence type="ECO:0000256" key="10">
    <source>
        <dbReference type="ARBA" id="ARBA00023136"/>
    </source>
</evidence>
<dbReference type="InterPro" id="IPR012910">
    <property type="entry name" value="Plug_dom"/>
</dbReference>
<dbReference type="AlphaFoldDB" id="A0A1H6A2F1"/>
<organism evidence="17 18">
    <name type="scientific">Bryocella elongata</name>
    <dbReference type="NCBI Taxonomy" id="863522"/>
    <lineage>
        <taxon>Bacteria</taxon>
        <taxon>Pseudomonadati</taxon>
        <taxon>Acidobacteriota</taxon>
        <taxon>Terriglobia</taxon>
        <taxon>Terriglobales</taxon>
        <taxon>Acidobacteriaceae</taxon>
        <taxon>Bryocella</taxon>
    </lineage>
</organism>
<keyword evidence="7" id="KW-0408">Iron</keyword>
<evidence type="ECO:0000256" key="3">
    <source>
        <dbReference type="ARBA" id="ARBA00022452"/>
    </source>
</evidence>
<proteinExistence type="inferred from homology"/>
<evidence type="ECO:0000313" key="17">
    <source>
        <dbReference type="EMBL" id="SEG42631.1"/>
    </source>
</evidence>
<dbReference type="EMBL" id="FNVA01000005">
    <property type="protein sequence ID" value="SEG42631.1"/>
    <property type="molecule type" value="Genomic_DNA"/>
</dbReference>
<feature type="signal peptide" evidence="14">
    <location>
        <begin position="1"/>
        <end position="40"/>
    </location>
</feature>
<dbReference type="Pfam" id="PF13620">
    <property type="entry name" value="CarboxypepD_reg"/>
    <property type="match status" value="1"/>
</dbReference>
<evidence type="ECO:0000256" key="14">
    <source>
        <dbReference type="SAM" id="SignalP"/>
    </source>
</evidence>
<evidence type="ECO:0000259" key="16">
    <source>
        <dbReference type="Pfam" id="PF07715"/>
    </source>
</evidence>
<evidence type="ECO:0000256" key="5">
    <source>
        <dbReference type="ARBA" id="ARBA00022692"/>
    </source>
</evidence>
<dbReference type="Proteomes" id="UP000236728">
    <property type="component" value="Unassembled WGS sequence"/>
</dbReference>